<name>A0A1I1YV99_9ACTN</name>
<comment type="cofactor">
    <cofactor evidence="1 4">
        <name>pyridoxal 5'-phosphate</name>
        <dbReference type="ChEBI" id="CHEBI:597326"/>
    </cofactor>
</comment>
<dbReference type="PANTHER" id="PTHR43092:SF2">
    <property type="entry name" value="HERCYNYLCYSTEINE SULFOXIDE LYASE"/>
    <property type="match status" value="1"/>
</dbReference>
<dbReference type="InterPro" id="IPR015424">
    <property type="entry name" value="PyrdxlP-dep_Trfase"/>
</dbReference>
<keyword evidence="2" id="KW-0663">Pyridoxal phosphate</keyword>
<evidence type="ECO:0000259" key="5">
    <source>
        <dbReference type="Pfam" id="PF00266"/>
    </source>
</evidence>
<dbReference type="GO" id="GO:0016829">
    <property type="term" value="F:lyase activity"/>
    <property type="evidence" value="ECO:0007669"/>
    <property type="project" value="UniProtKB-KW"/>
</dbReference>
<evidence type="ECO:0000256" key="1">
    <source>
        <dbReference type="ARBA" id="ARBA00001933"/>
    </source>
</evidence>
<sequence length="429" mass="47926">MADSSTTIESTDNAVAQDAAQQSFDPYDWRSVRDQFLLSPELAHLSNFYFASNPTPVRDAITRYRRAFDEDPHGFLDDNMFRRDEDMLWRNVCAAAAEYIGGQSNEIALTSSTTTGLALIHNGLRLKPGQEILTTTHEFYPHYESIRLASDKWGASMREIPLYESSFHFSGDEAVERVRAAVRSNTRVFAVAWVHSNTGVRLPMAAIAEAIAEVNRNRDEEDRILLVVDGVHGFGVVDEDVAKMGCDFFSAGTHKWILGPRGTGIVWAKPENWALVQPTIPSLMAKEPSNAWRQGRPPADPDAGSWISPGGFFAYEHQWATVEAFNFHWQIGRKRVQNRIAEMNSLIKDGLADMEHVTLHTPLDPELSAGIVTFDVHGYNPRDVVQILRNNRVIASCTPYADPRVRLSAGIVNFPEDVEMALAVIRSLA</sequence>
<accession>A0A1I1YV99</accession>
<dbReference type="PROSITE" id="PS00595">
    <property type="entry name" value="AA_TRANSFER_CLASS_5"/>
    <property type="match status" value="1"/>
</dbReference>
<dbReference type="SUPFAM" id="SSF53383">
    <property type="entry name" value="PLP-dependent transferases"/>
    <property type="match status" value="1"/>
</dbReference>
<dbReference type="EMBL" id="FOMZ01000009">
    <property type="protein sequence ID" value="SFE23407.1"/>
    <property type="molecule type" value="Genomic_DNA"/>
</dbReference>
<dbReference type="Gene3D" id="3.90.1150.10">
    <property type="entry name" value="Aspartate Aminotransferase, domain 1"/>
    <property type="match status" value="1"/>
</dbReference>
<dbReference type="InterPro" id="IPR020578">
    <property type="entry name" value="Aminotrans_V_PyrdxlP_BS"/>
</dbReference>
<keyword evidence="7" id="KW-1185">Reference proteome</keyword>
<evidence type="ECO:0000256" key="3">
    <source>
        <dbReference type="RuleBase" id="RU004075"/>
    </source>
</evidence>
<reference evidence="7" key="1">
    <citation type="submission" date="2016-10" db="EMBL/GenBank/DDBJ databases">
        <authorList>
            <person name="Varghese N."/>
            <person name="Submissions S."/>
        </authorList>
    </citation>
    <scope>NUCLEOTIDE SEQUENCE [LARGE SCALE GENOMIC DNA]</scope>
    <source>
        <strain evidence="7">DSM 45004</strain>
    </source>
</reference>
<dbReference type="AlphaFoldDB" id="A0A1I1YV99"/>
<dbReference type="RefSeq" id="WP_092928020.1">
    <property type="nucleotide sequence ID" value="NZ_FOMZ01000009.1"/>
</dbReference>
<organism evidence="6 7">
    <name type="scientific">Actinopolyspora alba</name>
    <dbReference type="NCBI Taxonomy" id="673379"/>
    <lineage>
        <taxon>Bacteria</taxon>
        <taxon>Bacillati</taxon>
        <taxon>Actinomycetota</taxon>
        <taxon>Actinomycetes</taxon>
        <taxon>Actinopolysporales</taxon>
        <taxon>Actinopolysporaceae</taxon>
        <taxon>Actinopolyspora</taxon>
        <taxon>Actinopolyspora alba group</taxon>
    </lineage>
</organism>
<comment type="similarity">
    <text evidence="3">Belongs to the class-V pyridoxal-phosphate-dependent aminotransferase family.</text>
</comment>
<evidence type="ECO:0000256" key="2">
    <source>
        <dbReference type="ARBA" id="ARBA00022898"/>
    </source>
</evidence>
<keyword evidence="6" id="KW-0456">Lyase</keyword>
<dbReference type="InterPro" id="IPR000192">
    <property type="entry name" value="Aminotrans_V_dom"/>
</dbReference>
<evidence type="ECO:0000256" key="4">
    <source>
        <dbReference type="RuleBase" id="RU004504"/>
    </source>
</evidence>
<feature type="domain" description="Aminotransferase class V" evidence="5">
    <location>
        <begin position="91"/>
        <end position="394"/>
    </location>
</feature>
<proteinExistence type="inferred from homology"/>
<dbReference type="PANTHER" id="PTHR43092">
    <property type="entry name" value="L-CYSTEINE DESULFHYDRASE"/>
    <property type="match status" value="1"/>
</dbReference>
<protein>
    <submittedName>
        <fullName evidence="6">Selenocysteine lyase/Cysteine desulfurase</fullName>
    </submittedName>
</protein>
<dbReference type="InterPro" id="IPR015421">
    <property type="entry name" value="PyrdxlP-dep_Trfase_major"/>
</dbReference>
<evidence type="ECO:0000313" key="7">
    <source>
        <dbReference type="Proteomes" id="UP000198716"/>
    </source>
</evidence>
<dbReference type="InterPro" id="IPR015422">
    <property type="entry name" value="PyrdxlP-dep_Trfase_small"/>
</dbReference>
<gene>
    <name evidence="6" type="ORF">SAMN04487819_109270</name>
</gene>
<dbReference type="Pfam" id="PF00266">
    <property type="entry name" value="Aminotran_5"/>
    <property type="match status" value="1"/>
</dbReference>
<evidence type="ECO:0000313" key="6">
    <source>
        <dbReference type="EMBL" id="SFE23407.1"/>
    </source>
</evidence>
<dbReference type="Proteomes" id="UP000198716">
    <property type="component" value="Unassembled WGS sequence"/>
</dbReference>
<dbReference type="Gene3D" id="3.40.640.10">
    <property type="entry name" value="Type I PLP-dependent aspartate aminotransferase-like (Major domain)"/>
    <property type="match status" value="1"/>
</dbReference>